<dbReference type="EMBL" id="JAAALK010000284">
    <property type="protein sequence ID" value="KAG8067913.1"/>
    <property type="molecule type" value="Genomic_DNA"/>
</dbReference>
<reference evidence="1" key="1">
    <citation type="journal article" date="2021" name="bioRxiv">
        <title>Whole Genome Assembly and Annotation of Northern Wild Rice, Zizania palustris L., Supports a Whole Genome Duplication in the Zizania Genus.</title>
        <authorList>
            <person name="Haas M."/>
            <person name="Kono T."/>
            <person name="Macchietto M."/>
            <person name="Millas R."/>
            <person name="McGilp L."/>
            <person name="Shao M."/>
            <person name="Duquette J."/>
            <person name="Hirsch C.N."/>
            <person name="Kimball J."/>
        </authorList>
    </citation>
    <scope>NUCLEOTIDE SEQUENCE</scope>
    <source>
        <tissue evidence="1">Fresh leaf tissue</tissue>
    </source>
</reference>
<sequence length="78" mass="8801">MSCFCGCDPELQFARILLGSARALKVMEIFGRFVDKARIRTETRRLDVQRKASSSARLVLSKNTSKQAGVEDFILNSY</sequence>
<accession>A0A8J5SS26</accession>
<gene>
    <name evidence="1" type="ORF">GUJ93_ZPchr0005g14254</name>
</gene>
<proteinExistence type="predicted"/>
<comment type="caution">
    <text evidence="1">The sequence shown here is derived from an EMBL/GenBank/DDBJ whole genome shotgun (WGS) entry which is preliminary data.</text>
</comment>
<evidence type="ECO:0000313" key="2">
    <source>
        <dbReference type="Proteomes" id="UP000729402"/>
    </source>
</evidence>
<keyword evidence="2" id="KW-1185">Reference proteome</keyword>
<evidence type="ECO:0000313" key="1">
    <source>
        <dbReference type="EMBL" id="KAG8067913.1"/>
    </source>
</evidence>
<protein>
    <submittedName>
        <fullName evidence="1">Uncharacterized protein</fullName>
    </submittedName>
</protein>
<organism evidence="1 2">
    <name type="scientific">Zizania palustris</name>
    <name type="common">Northern wild rice</name>
    <dbReference type="NCBI Taxonomy" id="103762"/>
    <lineage>
        <taxon>Eukaryota</taxon>
        <taxon>Viridiplantae</taxon>
        <taxon>Streptophyta</taxon>
        <taxon>Embryophyta</taxon>
        <taxon>Tracheophyta</taxon>
        <taxon>Spermatophyta</taxon>
        <taxon>Magnoliopsida</taxon>
        <taxon>Liliopsida</taxon>
        <taxon>Poales</taxon>
        <taxon>Poaceae</taxon>
        <taxon>BOP clade</taxon>
        <taxon>Oryzoideae</taxon>
        <taxon>Oryzeae</taxon>
        <taxon>Zizaniinae</taxon>
        <taxon>Zizania</taxon>
    </lineage>
</organism>
<dbReference type="Proteomes" id="UP000729402">
    <property type="component" value="Unassembled WGS sequence"/>
</dbReference>
<dbReference type="AlphaFoldDB" id="A0A8J5SS26"/>
<name>A0A8J5SS26_ZIZPA</name>
<reference evidence="1" key="2">
    <citation type="submission" date="2021-02" db="EMBL/GenBank/DDBJ databases">
        <authorList>
            <person name="Kimball J.A."/>
            <person name="Haas M.W."/>
            <person name="Macchietto M."/>
            <person name="Kono T."/>
            <person name="Duquette J."/>
            <person name="Shao M."/>
        </authorList>
    </citation>
    <scope>NUCLEOTIDE SEQUENCE</scope>
    <source>
        <tissue evidence="1">Fresh leaf tissue</tissue>
    </source>
</reference>